<evidence type="ECO:0000313" key="1">
    <source>
        <dbReference type="EMBL" id="PSF07581.1"/>
    </source>
</evidence>
<dbReference type="RefSeq" id="WP_106762291.1">
    <property type="nucleotide sequence ID" value="NZ_PXNP01000072.1"/>
</dbReference>
<name>A0A2T1KBS2_9GAMM</name>
<dbReference type="AlphaFoldDB" id="A0A2T1KBS2"/>
<dbReference type="EMBL" id="PXNP01000072">
    <property type="protein sequence ID" value="PSF07581.1"/>
    <property type="molecule type" value="Genomic_DNA"/>
</dbReference>
<gene>
    <name evidence="1" type="ORF">C7H09_09510</name>
</gene>
<protein>
    <recommendedName>
        <fullName evidence="3">NERD domain-containing protein</fullName>
    </recommendedName>
</protein>
<dbReference type="Proteomes" id="UP000239866">
    <property type="component" value="Unassembled WGS sequence"/>
</dbReference>
<evidence type="ECO:0008006" key="3">
    <source>
        <dbReference type="Google" id="ProtNLM"/>
    </source>
</evidence>
<organism evidence="1 2">
    <name type="scientific">Marinobacter fuscus</name>
    <dbReference type="NCBI Taxonomy" id="2109942"/>
    <lineage>
        <taxon>Bacteria</taxon>
        <taxon>Pseudomonadati</taxon>
        <taxon>Pseudomonadota</taxon>
        <taxon>Gammaproteobacteria</taxon>
        <taxon>Pseudomonadales</taxon>
        <taxon>Marinobacteraceae</taxon>
        <taxon>Marinobacter</taxon>
    </lineage>
</organism>
<dbReference type="OrthoDB" id="8479975at2"/>
<comment type="caution">
    <text evidence="1">The sequence shown here is derived from an EMBL/GenBank/DDBJ whole genome shotgun (WGS) entry which is preliminary data.</text>
</comment>
<reference evidence="1 2" key="1">
    <citation type="submission" date="2018-03" db="EMBL/GenBank/DDBJ databases">
        <title>Marinobacter brunus sp. nov., a marine bacterium of Gamma-proteobacteria isolated from the surface seawater of the South China Sea.</title>
        <authorList>
            <person name="Cheng H."/>
            <person name="Wu Y.-H."/>
            <person name="Xamxidin M."/>
            <person name="Xu X.-W."/>
        </authorList>
    </citation>
    <scope>NUCLEOTIDE SEQUENCE [LARGE SCALE GENOMIC DNA]</scope>
    <source>
        <strain evidence="1 2">NH169-3</strain>
    </source>
</reference>
<keyword evidence="2" id="KW-1185">Reference proteome</keyword>
<proteinExistence type="predicted"/>
<evidence type="ECO:0000313" key="2">
    <source>
        <dbReference type="Proteomes" id="UP000239866"/>
    </source>
</evidence>
<sequence length="161" mass="18112">MNHLEQLVAEWYEYRGYFVRRNIQVGPRANGGYECELDVVAFHPGQQHLVHIEPSMDAHSWAKREQRYGKKFEAGRQHIPALFDGISLPKEIEQIALLGFASNANVKTLAGGRVMTTSELFAEIVSGIGNKKIAKAAIPEQFPLLRTIQFASEHRHAAGWC</sequence>
<accession>A0A2T1KBS2</accession>